<evidence type="ECO:0000313" key="1">
    <source>
        <dbReference type="EMBL" id="TKA63214.1"/>
    </source>
</evidence>
<evidence type="ECO:0000313" key="2">
    <source>
        <dbReference type="Proteomes" id="UP000309340"/>
    </source>
</evidence>
<proteinExistence type="predicted"/>
<dbReference type="AlphaFoldDB" id="A0A4U0WJI1"/>
<accession>A0A4U0WJI1</accession>
<dbReference type="EMBL" id="NAJQ01000973">
    <property type="protein sequence ID" value="TKA63214.1"/>
    <property type="molecule type" value="Genomic_DNA"/>
</dbReference>
<comment type="caution">
    <text evidence="1">The sequence shown here is derived from an EMBL/GenBank/DDBJ whole genome shotgun (WGS) entry which is preliminary data.</text>
</comment>
<reference evidence="1 2" key="1">
    <citation type="submission" date="2017-03" db="EMBL/GenBank/DDBJ databases">
        <title>Genomes of endolithic fungi from Antarctica.</title>
        <authorList>
            <person name="Coleine C."/>
            <person name="Masonjones S."/>
            <person name="Stajich J.E."/>
        </authorList>
    </citation>
    <scope>NUCLEOTIDE SEQUENCE [LARGE SCALE GENOMIC DNA]</scope>
    <source>
        <strain evidence="1 2">CCFEE 5184</strain>
    </source>
</reference>
<organism evidence="1 2">
    <name type="scientific">Friedmanniomyces simplex</name>
    <dbReference type="NCBI Taxonomy" id="329884"/>
    <lineage>
        <taxon>Eukaryota</taxon>
        <taxon>Fungi</taxon>
        <taxon>Dikarya</taxon>
        <taxon>Ascomycota</taxon>
        <taxon>Pezizomycotina</taxon>
        <taxon>Dothideomycetes</taxon>
        <taxon>Dothideomycetidae</taxon>
        <taxon>Mycosphaerellales</taxon>
        <taxon>Teratosphaeriaceae</taxon>
        <taxon>Friedmanniomyces</taxon>
    </lineage>
</organism>
<protein>
    <submittedName>
        <fullName evidence="1">Uncharacterized protein</fullName>
    </submittedName>
</protein>
<dbReference type="Proteomes" id="UP000309340">
    <property type="component" value="Unassembled WGS sequence"/>
</dbReference>
<gene>
    <name evidence="1" type="ORF">B0A55_10101</name>
</gene>
<sequence>MTVTARSNRYNDARKTCYLICAIEHTVAALLHVDIVLQNDRNDNTTLQTGYLETSSALRSSAKRLFRRLNERRWLLRFGDLDNLPEPDSEWQASLIGTMVCTTVCLDVEAAFRAYCGAVRTTEQGFASGQAGVQGWANVHVDLREALVEKNERLNAKIDRWLGSEFVNVE</sequence>
<keyword evidence="2" id="KW-1185">Reference proteome</keyword>
<name>A0A4U0WJI1_9PEZI</name>